<proteinExistence type="predicted"/>
<protein>
    <submittedName>
        <fullName evidence="2">Uncharacterized protein</fullName>
    </submittedName>
</protein>
<feature type="compositionally biased region" description="Basic and acidic residues" evidence="1">
    <location>
        <begin position="83"/>
        <end position="95"/>
    </location>
</feature>
<accession>A0A6J5NZH2</accession>
<evidence type="ECO:0000313" key="2">
    <source>
        <dbReference type="EMBL" id="CAB4164417.1"/>
    </source>
</evidence>
<gene>
    <name evidence="2" type="ORF">UFOVP828_29</name>
</gene>
<evidence type="ECO:0000256" key="1">
    <source>
        <dbReference type="SAM" id="MobiDB-lite"/>
    </source>
</evidence>
<feature type="region of interest" description="Disordered" evidence="1">
    <location>
        <begin position="72"/>
        <end position="95"/>
    </location>
</feature>
<reference evidence="2" key="1">
    <citation type="submission" date="2020-04" db="EMBL/GenBank/DDBJ databases">
        <authorList>
            <person name="Chiriac C."/>
            <person name="Salcher M."/>
            <person name="Ghai R."/>
            <person name="Kavagutti S V."/>
        </authorList>
    </citation>
    <scope>NUCLEOTIDE SEQUENCE</scope>
</reference>
<sequence>MSELDKDLDLQTPETIEENVIEDAVVEDIVEDVVEEIKPAMLAPEEAVIPEDKKEAIEDLVEGLAPLSTGAIGVGKQPKTKKEKPAAPKQGKEKVAIKSTKNVSWMGVGQVKVGINYVSAEEAKEWSKRNHITVLKPEEVAKEYGL</sequence>
<organism evidence="2">
    <name type="scientific">uncultured Caudovirales phage</name>
    <dbReference type="NCBI Taxonomy" id="2100421"/>
    <lineage>
        <taxon>Viruses</taxon>
        <taxon>Duplodnaviria</taxon>
        <taxon>Heunggongvirae</taxon>
        <taxon>Uroviricota</taxon>
        <taxon>Caudoviricetes</taxon>
        <taxon>Peduoviridae</taxon>
        <taxon>Maltschvirus</taxon>
        <taxon>Maltschvirus maltsch</taxon>
    </lineage>
</organism>
<name>A0A6J5NZH2_9CAUD</name>
<dbReference type="EMBL" id="LR796766">
    <property type="protein sequence ID" value="CAB4164417.1"/>
    <property type="molecule type" value="Genomic_DNA"/>
</dbReference>